<name>Q5YSM1_NOCFA</name>
<dbReference type="GO" id="GO:0006310">
    <property type="term" value="P:DNA recombination"/>
    <property type="evidence" value="ECO:0007669"/>
    <property type="project" value="InterPro"/>
</dbReference>
<dbReference type="HOGENOM" id="CLU_118954_0_0_11"/>
<keyword evidence="2" id="KW-1185">Reference proteome</keyword>
<dbReference type="Proteomes" id="UP000006820">
    <property type="component" value="Chromosome"/>
</dbReference>
<dbReference type="SUPFAM" id="SSF103084">
    <property type="entry name" value="Holliday junction resolvase RusA"/>
    <property type="match status" value="1"/>
</dbReference>
<dbReference type="OrthoDB" id="4547053at2"/>
<dbReference type="AlphaFoldDB" id="Q5YSM1"/>
<dbReference type="KEGG" id="nfa:NFA_39720"/>
<evidence type="ECO:0000313" key="2">
    <source>
        <dbReference type="Proteomes" id="UP000006820"/>
    </source>
</evidence>
<dbReference type="GO" id="GO:0000287">
    <property type="term" value="F:magnesium ion binding"/>
    <property type="evidence" value="ECO:0007669"/>
    <property type="project" value="InterPro"/>
</dbReference>
<protein>
    <submittedName>
        <fullName evidence="1">Uncharacterized protein</fullName>
    </submittedName>
</protein>
<dbReference type="GeneID" id="61134645"/>
<gene>
    <name evidence="1" type="ordered locus">NFA_39720</name>
</gene>
<proteinExistence type="predicted"/>
<sequence length="144" mass="15797">MTVVRIDLPWTSPPLSMNDRGYTHGAAMAKAAKTREIRETVIALATQAKLPRLVAHAAVQLHYQPRDNRRRDTDNLIATLKPIADALTVSRASKRGTVPGYGLVLDDTPQWMSKPEPLIHPAVKGEGGRMWIEITYSTTGEAAS</sequence>
<dbReference type="GO" id="GO:0006281">
    <property type="term" value="P:DNA repair"/>
    <property type="evidence" value="ECO:0007669"/>
    <property type="project" value="InterPro"/>
</dbReference>
<organism evidence="1 2">
    <name type="scientific">Nocardia farcinica (strain IFM 10152)</name>
    <dbReference type="NCBI Taxonomy" id="247156"/>
    <lineage>
        <taxon>Bacteria</taxon>
        <taxon>Bacillati</taxon>
        <taxon>Actinomycetota</taxon>
        <taxon>Actinomycetes</taxon>
        <taxon>Mycobacteriales</taxon>
        <taxon>Nocardiaceae</taxon>
        <taxon>Nocardia</taxon>
    </lineage>
</organism>
<dbReference type="STRING" id="247156.NFA_39720"/>
<dbReference type="InterPro" id="IPR036614">
    <property type="entry name" value="RusA-like_sf"/>
</dbReference>
<dbReference type="eggNOG" id="ENOG5031IDI">
    <property type="taxonomic scope" value="Bacteria"/>
</dbReference>
<dbReference type="RefSeq" id="WP_011210505.1">
    <property type="nucleotide sequence ID" value="NC_006361.1"/>
</dbReference>
<dbReference type="Gene3D" id="3.30.1330.70">
    <property type="entry name" value="Holliday junction resolvase RusA"/>
    <property type="match status" value="1"/>
</dbReference>
<dbReference type="EMBL" id="AP006618">
    <property type="protein sequence ID" value="BAD58820.1"/>
    <property type="molecule type" value="Genomic_DNA"/>
</dbReference>
<accession>Q5YSM1</accession>
<reference evidence="1 2" key="1">
    <citation type="journal article" date="2004" name="Proc. Natl. Acad. Sci. U.S.A.">
        <title>The complete genomic sequence of Nocardia farcinica IFM 10152.</title>
        <authorList>
            <person name="Ishikawa J."/>
            <person name="Yamashita A."/>
            <person name="Mikami Y."/>
            <person name="Hoshino Y."/>
            <person name="Kurita H."/>
            <person name="Hotta K."/>
            <person name="Shiba T."/>
            <person name="Hattori M."/>
        </authorList>
    </citation>
    <scope>NUCLEOTIDE SEQUENCE [LARGE SCALE GENOMIC DNA]</scope>
    <source>
        <strain evidence="1 2">IFM 10152</strain>
    </source>
</reference>
<evidence type="ECO:0000313" key="1">
    <source>
        <dbReference type="EMBL" id="BAD58820.1"/>
    </source>
</evidence>